<evidence type="ECO:0000256" key="3">
    <source>
        <dbReference type="ARBA" id="ARBA00022771"/>
    </source>
</evidence>
<dbReference type="OrthoDB" id="3259198at2759"/>
<dbReference type="PANTHER" id="PTHR46481:SF10">
    <property type="entry name" value="ZINC FINGER BED DOMAIN-CONTAINING PROTEIN 39"/>
    <property type="match status" value="1"/>
</dbReference>
<keyword evidence="5" id="KW-0539">Nucleus</keyword>
<evidence type="ECO:0000256" key="4">
    <source>
        <dbReference type="ARBA" id="ARBA00022833"/>
    </source>
</evidence>
<evidence type="ECO:0000256" key="2">
    <source>
        <dbReference type="ARBA" id="ARBA00022723"/>
    </source>
</evidence>
<keyword evidence="2" id="KW-0479">Metal-binding</keyword>
<evidence type="ECO:0008006" key="8">
    <source>
        <dbReference type="Google" id="ProtNLM"/>
    </source>
</evidence>
<dbReference type="EMBL" id="AVOT02020246">
    <property type="protein sequence ID" value="MBW0508300.1"/>
    <property type="molecule type" value="Genomic_DNA"/>
</dbReference>
<dbReference type="InterPro" id="IPR052035">
    <property type="entry name" value="ZnF_BED_domain_contain"/>
</dbReference>
<evidence type="ECO:0000256" key="1">
    <source>
        <dbReference type="ARBA" id="ARBA00004123"/>
    </source>
</evidence>
<dbReference type="Proteomes" id="UP000765509">
    <property type="component" value="Unassembled WGS sequence"/>
</dbReference>
<reference evidence="6" key="1">
    <citation type="submission" date="2021-03" db="EMBL/GenBank/DDBJ databases">
        <title>Draft genome sequence of rust myrtle Austropuccinia psidii MF-1, a brazilian biotype.</title>
        <authorList>
            <person name="Quecine M.C."/>
            <person name="Pachon D.M.R."/>
            <person name="Bonatelli M.L."/>
            <person name="Correr F.H."/>
            <person name="Franceschini L.M."/>
            <person name="Leite T.F."/>
            <person name="Margarido G.R.A."/>
            <person name="Almeida C.A."/>
            <person name="Ferrarezi J.A."/>
            <person name="Labate C.A."/>
        </authorList>
    </citation>
    <scope>NUCLEOTIDE SEQUENCE</scope>
    <source>
        <strain evidence="6">MF-1</strain>
    </source>
</reference>
<organism evidence="6 7">
    <name type="scientific">Austropuccinia psidii MF-1</name>
    <dbReference type="NCBI Taxonomy" id="1389203"/>
    <lineage>
        <taxon>Eukaryota</taxon>
        <taxon>Fungi</taxon>
        <taxon>Dikarya</taxon>
        <taxon>Basidiomycota</taxon>
        <taxon>Pucciniomycotina</taxon>
        <taxon>Pucciniomycetes</taxon>
        <taxon>Pucciniales</taxon>
        <taxon>Sphaerophragmiaceae</taxon>
        <taxon>Austropuccinia</taxon>
    </lineage>
</organism>
<gene>
    <name evidence="6" type="ORF">O181_048015</name>
</gene>
<protein>
    <recommendedName>
        <fullName evidence="8">HAT C-terminal dimerisation domain-containing protein</fullName>
    </recommendedName>
</protein>
<dbReference type="GO" id="GO:0005634">
    <property type="term" value="C:nucleus"/>
    <property type="evidence" value="ECO:0007669"/>
    <property type="project" value="UniProtKB-SubCell"/>
</dbReference>
<sequence length="139" mass="15961">MAAEESGTLLKDLVKELAAIQVSFSLFESERLQSIMKRICPTFPWPKQRQIASMADQLYFEQKQKLIEHVQSLPSDTTIIAALDCWTTKDQSQSYMATVIQWINPLTYTFHKKLLCFDTMGVLHSGANLAWTFWELLGK</sequence>
<proteinExistence type="predicted"/>
<dbReference type="PANTHER" id="PTHR46481">
    <property type="entry name" value="ZINC FINGER BED DOMAIN-CONTAINING PROTEIN 4"/>
    <property type="match status" value="1"/>
</dbReference>
<keyword evidence="4" id="KW-0862">Zinc</keyword>
<accession>A0A9Q3HNS4</accession>
<dbReference type="GO" id="GO:0008270">
    <property type="term" value="F:zinc ion binding"/>
    <property type="evidence" value="ECO:0007669"/>
    <property type="project" value="UniProtKB-KW"/>
</dbReference>
<comment type="subcellular location">
    <subcellularLocation>
        <location evidence="1">Nucleus</location>
    </subcellularLocation>
</comment>
<evidence type="ECO:0000256" key="5">
    <source>
        <dbReference type="ARBA" id="ARBA00023242"/>
    </source>
</evidence>
<comment type="caution">
    <text evidence="6">The sequence shown here is derived from an EMBL/GenBank/DDBJ whole genome shotgun (WGS) entry which is preliminary data.</text>
</comment>
<evidence type="ECO:0000313" key="7">
    <source>
        <dbReference type="Proteomes" id="UP000765509"/>
    </source>
</evidence>
<evidence type="ECO:0000313" key="6">
    <source>
        <dbReference type="EMBL" id="MBW0508300.1"/>
    </source>
</evidence>
<keyword evidence="3" id="KW-0863">Zinc-finger</keyword>
<dbReference type="AlphaFoldDB" id="A0A9Q3HNS4"/>
<name>A0A9Q3HNS4_9BASI</name>
<keyword evidence="7" id="KW-1185">Reference proteome</keyword>